<dbReference type="Gene3D" id="3.10.10.10">
    <property type="entry name" value="HIV Type 1 Reverse Transcriptase, subunit A, domain 1"/>
    <property type="match status" value="2"/>
</dbReference>
<dbReference type="Proteomes" id="UP001234989">
    <property type="component" value="Chromosome 3"/>
</dbReference>
<dbReference type="GO" id="GO:0003964">
    <property type="term" value="F:RNA-directed DNA polymerase activity"/>
    <property type="evidence" value="ECO:0007669"/>
    <property type="project" value="UniProtKB-KW"/>
</dbReference>
<dbReference type="SUPFAM" id="SSF56672">
    <property type="entry name" value="DNA/RNA polymerases"/>
    <property type="match status" value="1"/>
</dbReference>
<evidence type="ECO:0000256" key="4">
    <source>
        <dbReference type="ARBA" id="ARBA00022759"/>
    </source>
</evidence>
<keyword evidence="6" id="KW-0695">RNA-directed DNA polymerase</keyword>
<keyword evidence="2" id="KW-0548">Nucleotidyltransferase</keyword>
<keyword evidence="1" id="KW-0808">Transferase</keyword>
<dbReference type="GO" id="GO:0016787">
    <property type="term" value="F:hydrolase activity"/>
    <property type="evidence" value="ECO:0007669"/>
    <property type="project" value="UniProtKB-KW"/>
</dbReference>
<keyword evidence="3" id="KW-0540">Nuclease</keyword>
<proteinExistence type="predicted"/>
<dbReference type="InterPro" id="IPR041373">
    <property type="entry name" value="RT_RNaseH"/>
</dbReference>
<dbReference type="InterPro" id="IPR043128">
    <property type="entry name" value="Rev_trsase/Diguanyl_cyclase"/>
</dbReference>
<evidence type="ECO:0000256" key="2">
    <source>
        <dbReference type="ARBA" id="ARBA00022695"/>
    </source>
</evidence>
<evidence type="ECO:0000256" key="1">
    <source>
        <dbReference type="ARBA" id="ARBA00022679"/>
    </source>
</evidence>
<dbReference type="PANTHER" id="PTHR24559">
    <property type="entry name" value="TRANSPOSON TY3-I GAG-POL POLYPROTEIN"/>
    <property type="match status" value="1"/>
</dbReference>
<keyword evidence="5" id="KW-0378">Hydrolase</keyword>
<feature type="domain" description="Reverse transcriptase RNase H-like" evidence="7">
    <location>
        <begin position="154"/>
        <end position="207"/>
    </location>
</feature>
<dbReference type="PANTHER" id="PTHR24559:SF444">
    <property type="entry name" value="REVERSE TRANSCRIPTASE DOMAIN-CONTAINING PROTEIN"/>
    <property type="match status" value="1"/>
</dbReference>
<evidence type="ECO:0000259" key="7">
    <source>
        <dbReference type="Pfam" id="PF17917"/>
    </source>
</evidence>
<evidence type="ECO:0000256" key="3">
    <source>
        <dbReference type="ARBA" id="ARBA00022722"/>
    </source>
</evidence>
<dbReference type="EMBL" id="CP133614">
    <property type="protein sequence ID" value="WMV19204.1"/>
    <property type="molecule type" value="Genomic_DNA"/>
</dbReference>
<evidence type="ECO:0000256" key="6">
    <source>
        <dbReference type="ARBA" id="ARBA00022918"/>
    </source>
</evidence>
<protein>
    <recommendedName>
        <fullName evidence="7">Reverse transcriptase RNase H-like domain-containing protein</fullName>
    </recommendedName>
</protein>
<dbReference type="Pfam" id="PF17917">
    <property type="entry name" value="RT_RNaseH"/>
    <property type="match status" value="1"/>
</dbReference>
<evidence type="ECO:0000313" key="9">
    <source>
        <dbReference type="Proteomes" id="UP001234989"/>
    </source>
</evidence>
<dbReference type="InterPro" id="IPR053134">
    <property type="entry name" value="RNA-dir_DNA_polymerase"/>
</dbReference>
<evidence type="ECO:0000313" key="8">
    <source>
        <dbReference type="EMBL" id="WMV19204.1"/>
    </source>
</evidence>
<keyword evidence="9" id="KW-1185">Reference proteome</keyword>
<dbReference type="Gene3D" id="3.30.70.270">
    <property type="match status" value="1"/>
</dbReference>
<gene>
    <name evidence="8" type="ORF">MTR67_012589</name>
</gene>
<dbReference type="AlphaFoldDB" id="A0AAF0QFY8"/>
<dbReference type="InterPro" id="IPR043502">
    <property type="entry name" value="DNA/RNA_pol_sf"/>
</dbReference>
<keyword evidence="4" id="KW-0255">Endonuclease</keyword>
<evidence type="ECO:0000256" key="5">
    <source>
        <dbReference type="ARBA" id="ARBA00022801"/>
    </source>
</evidence>
<reference evidence="8" key="1">
    <citation type="submission" date="2023-08" db="EMBL/GenBank/DDBJ databases">
        <title>A de novo genome assembly of Solanum verrucosum Schlechtendal, a Mexican diploid species geographically isolated from the other diploid A-genome species in potato relatives.</title>
        <authorList>
            <person name="Hosaka K."/>
        </authorList>
    </citation>
    <scope>NUCLEOTIDE SEQUENCE</scope>
    <source>
        <tissue evidence="8">Young leaves</tissue>
    </source>
</reference>
<sequence>MISKGCMYHIVRVMDVESKVSSLESVPVVSEFPEVFPDDLLGIPLKQEIDFGIDLLSDTQPISIPLYRMAPTELKELKEKLKDLLDKGFIQPSISPWGANYFYKIDLCLGYHQLRVKGCHIPKTTFRTRYGHYEFVVMSFGLKNAPAAFIDLMNRLKVHEKNYLTHDLELTAVVFALKIWRHYLYGVHVDVFTDHRSLQYVFSQKDLNL</sequence>
<name>A0AAF0QFY8_SOLVR</name>
<accession>A0AAF0QFY8</accession>
<organism evidence="8 9">
    <name type="scientific">Solanum verrucosum</name>
    <dbReference type="NCBI Taxonomy" id="315347"/>
    <lineage>
        <taxon>Eukaryota</taxon>
        <taxon>Viridiplantae</taxon>
        <taxon>Streptophyta</taxon>
        <taxon>Embryophyta</taxon>
        <taxon>Tracheophyta</taxon>
        <taxon>Spermatophyta</taxon>
        <taxon>Magnoliopsida</taxon>
        <taxon>eudicotyledons</taxon>
        <taxon>Gunneridae</taxon>
        <taxon>Pentapetalae</taxon>
        <taxon>asterids</taxon>
        <taxon>lamiids</taxon>
        <taxon>Solanales</taxon>
        <taxon>Solanaceae</taxon>
        <taxon>Solanoideae</taxon>
        <taxon>Solaneae</taxon>
        <taxon>Solanum</taxon>
    </lineage>
</organism>
<dbReference type="GO" id="GO:0004519">
    <property type="term" value="F:endonuclease activity"/>
    <property type="evidence" value="ECO:0007669"/>
    <property type="project" value="UniProtKB-KW"/>
</dbReference>